<organism evidence="2 3">
    <name type="scientific">Dreissena polymorpha</name>
    <name type="common">Zebra mussel</name>
    <name type="synonym">Mytilus polymorpha</name>
    <dbReference type="NCBI Taxonomy" id="45954"/>
    <lineage>
        <taxon>Eukaryota</taxon>
        <taxon>Metazoa</taxon>
        <taxon>Spiralia</taxon>
        <taxon>Lophotrochozoa</taxon>
        <taxon>Mollusca</taxon>
        <taxon>Bivalvia</taxon>
        <taxon>Autobranchia</taxon>
        <taxon>Heteroconchia</taxon>
        <taxon>Euheterodonta</taxon>
        <taxon>Imparidentia</taxon>
        <taxon>Neoheterodontei</taxon>
        <taxon>Myida</taxon>
        <taxon>Dreissenoidea</taxon>
        <taxon>Dreissenidae</taxon>
        <taxon>Dreissena</taxon>
    </lineage>
</organism>
<gene>
    <name evidence="2" type="ORF">DPMN_179378</name>
</gene>
<name>A0A9D4EF03_DREPO</name>
<evidence type="ECO:0000313" key="3">
    <source>
        <dbReference type="Proteomes" id="UP000828390"/>
    </source>
</evidence>
<proteinExistence type="predicted"/>
<evidence type="ECO:0000256" key="1">
    <source>
        <dbReference type="SAM" id="MobiDB-lite"/>
    </source>
</evidence>
<reference evidence="2" key="1">
    <citation type="journal article" date="2019" name="bioRxiv">
        <title>The Genome of the Zebra Mussel, Dreissena polymorpha: A Resource for Invasive Species Research.</title>
        <authorList>
            <person name="McCartney M.A."/>
            <person name="Auch B."/>
            <person name="Kono T."/>
            <person name="Mallez S."/>
            <person name="Zhang Y."/>
            <person name="Obille A."/>
            <person name="Becker A."/>
            <person name="Abrahante J.E."/>
            <person name="Garbe J."/>
            <person name="Badalamenti J.P."/>
            <person name="Herman A."/>
            <person name="Mangelson H."/>
            <person name="Liachko I."/>
            <person name="Sullivan S."/>
            <person name="Sone E.D."/>
            <person name="Koren S."/>
            <person name="Silverstein K.A.T."/>
            <person name="Beckman K.B."/>
            <person name="Gohl D.M."/>
        </authorList>
    </citation>
    <scope>NUCLEOTIDE SEQUENCE</scope>
    <source>
        <strain evidence="2">Duluth1</strain>
        <tissue evidence="2">Whole animal</tissue>
    </source>
</reference>
<feature type="region of interest" description="Disordered" evidence="1">
    <location>
        <begin position="26"/>
        <end position="68"/>
    </location>
</feature>
<keyword evidence="3" id="KW-1185">Reference proteome</keyword>
<dbReference type="AlphaFoldDB" id="A0A9D4EF03"/>
<dbReference type="Proteomes" id="UP000828390">
    <property type="component" value="Unassembled WGS sequence"/>
</dbReference>
<dbReference type="EMBL" id="JAIWYP010000009">
    <property type="protein sequence ID" value="KAH3777929.1"/>
    <property type="molecule type" value="Genomic_DNA"/>
</dbReference>
<comment type="caution">
    <text evidence="2">The sequence shown here is derived from an EMBL/GenBank/DDBJ whole genome shotgun (WGS) entry which is preliminary data.</text>
</comment>
<feature type="compositionally biased region" description="Basic and acidic residues" evidence="1">
    <location>
        <begin position="43"/>
        <end position="55"/>
    </location>
</feature>
<protein>
    <submittedName>
        <fullName evidence="2">Uncharacterized protein</fullName>
    </submittedName>
</protein>
<accession>A0A9D4EF03</accession>
<feature type="compositionally biased region" description="Basic and acidic residues" evidence="1">
    <location>
        <begin position="26"/>
        <end position="35"/>
    </location>
</feature>
<sequence length="228" mass="24613">MLHENSNMGGFAGLLARRECWPDSRGARLNGDRWSRGPSRATELARPDRRSDRLSRPGTADTLHNTADGASADNLSVAAVFVFRQGQQARLADRTLFGTVPIKTKALYGRQNAVFLSRQADQQEQRAFYSSGGDKPEGPLGKGSGRLPKRLAVVPAVRTGLNLVVPETLTVRQGVRASNMESFVVASQLGAVFELKSGGVCRESAASCIAQLPNGWVSLWHITGDLQL</sequence>
<feature type="region of interest" description="Disordered" evidence="1">
    <location>
        <begin position="125"/>
        <end position="145"/>
    </location>
</feature>
<reference evidence="2" key="2">
    <citation type="submission" date="2020-11" db="EMBL/GenBank/DDBJ databases">
        <authorList>
            <person name="McCartney M.A."/>
            <person name="Auch B."/>
            <person name="Kono T."/>
            <person name="Mallez S."/>
            <person name="Becker A."/>
            <person name="Gohl D.M."/>
            <person name="Silverstein K.A.T."/>
            <person name="Koren S."/>
            <person name="Bechman K.B."/>
            <person name="Herman A."/>
            <person name="Abrahante J.E."/>
            <person name="Garbe J."/>
        </authorList>
    </citation>
    <scope>NUCLEOTIDE SEQUENCE</scope>
    <source>
        <strain evidence="2">Duluth1</strain>
        <tissue evidence="2">Whole animal</tissue>
    </source>
</reference>
<evidence type="ECO:0000313" key="2">
    <source>
        <dbReference type="EMBL" id="KAH3777929.1"/>
    </source>
</evidence>